<dbReference type="EMBL" id="BPLR01016366">
    <property type="protein sequence ID" value="GIY83315.1"/>
    <property type="molecule type" value="Genomic_DNA"/>
</dbReference>
<feature type="region of interest" description="Disordered" evidence="1">
    <location>
        <begin position="32"/>
        <end position="53"/>
    </location>
</feature>
<feature type="compositionally biased region" description="Basic and acidic residues" evidence="1">
    <location>
        <begin position="38"/>
        <end position="53"/>
    </location>
</feature>
<organism evidence="2 3">
    <name type="scientific">Caerostris extrusa</name>
    <name type="common">Bark spider</name>
    <name type="synonym">Caerostris bankana</name>
    <dbReference type="NCBI Taxonomy" id="172846"/>
    <lineage>
        <taxon>Eukaryota</taxon>
        <taxon>Metazoa</taxon>
        <taxon>Ecdysozoa</taxon>
        <taxon>Arthropoda</taxon>
        <taxon>Chelicerata</taxon>
        <taxon>Arachnida</taxon>
        <taxon>Araneae</taxon>
        <taxon>Araneomorphae</taxon>
        <taxon>Entelegynae</taxon>
        <taxon>Araneoidea</taxon>
        <taxon>Araneidae</taxon>
        <taxon>Caerostris</taxon>
    </lineage>
</organism>
<accession>A0AAV4WMX6</accession>
<evidence type="ECO:0000256" key="1">
    <source>
        <dbReference type="SAM" id="MobiDB-lite"/>
    </source>
</evidence>
<reference evidence="2 3" key="1">
    <citation type="submission" date="2021-06" db="EMBL/GenBank/DDBJ databases">
        <title>Caerostris extrusa draft genome.</title>
        <authorList>
            <person name="Kono N."/>
            <person name="Arakawa K."/>
        </authorList>
    </citation>
    <scope>NUCLEOTIDE SEQUENCE [LARGE SCALE GENOMIC DNA]</scope>
</reference>
<protein>
    <submittedName>
        <fullName evidence="2">Uncharacterized protein</fullName>
    </submittedName>
</protein>
<comment type="caution">
    <text evidence="2">The sequence shown here is derived from an EMBL/GenBank/DDBJ whole genome shotgun (WGS) entry which is preliminary data.</text>
</comment>
<dbReference type="AlphaFoldDB" id="A0AAV4WMX6"/>
<keyword evidence="3" id="KW-1185">Reference proteome</keyword>
<gene>
    <name evidence="2" type="ORF">CEXT_250521</name>
</gene>
<name>A0AAV4WMX6_CAEEX</name>
<dbReference type="Proteomes" id="UP001054945">
    <property type="component" value="Unassembled WGS sequence"/>
</dbReference>
<feature type="non-terminal residue" evidence="2">
    <location>
        <position position="53"/>
    </location>
</feature>
<sequence>MIPIRNSEPLTAVGSYGLRSAPWCCYKGHSIAGQGQRQESRDAVRCRVQDGPA</sequence>
<evidence type="ECO:0000313" key="2">
    <source>
        <dbReference type="EMBL" id="GIY83315.1"/>
    </source>
</evidence>
<evidence type="ECO:0000313" key="3">
    <source>
        <dbReference type="Proteomes" id="UP001054945"/>
    </source>
</evidence>
<proteinExistence type="predicted"/>